<comment type="caution">
    <text evidence="1">The sequence shown here is derived from an EMBL/GenBank/DDBJ whole genome shotgun (WGS) entry which is preliminary data.</text>
</comment>
<evidence type="ECO:0000313" key="1">
    <source>
        <dbReference type="EMBL" id="GMQ62133.1"/>
    </source>
</evidence>
<sequence>MEKERELNFDEMMIMKEKRRTSRSKGKRTYEKTKIRNSRQKQRNVKNINYDLSYNEDYYNEFEEY</sequence>
<evidence type="ECO:0000313" key="2">
    <source>
        <dbReference type="Proteomes" id="UP001374599"/>
    </source>
</evidence>
<protein>
    <submittedName>
        <fullName evidence="1">Uncharacterized protein</fullName>
    </submittedName>
</protein>
<accession>A0ACB5UHV5</accession>
<organism evidence="1 2">
    <name type="scientific">Vallitalea maricola</name>
    <dbReference type="NCBI Taxonomy" id="3074433"/>
    <lineage>
        <taxon>Bacteria</taxon>
        <taxon>Bacillati</taxon>
        <taxon>Bacillota</taxon>
        <taxon>Clostridia</taxon>
        <taxon>Lachnospirales</taxon>
        <taxon>Vallitaleaceae</taxon>
        <taxon>Vallitalea</taxon>
    </lineage>
</organism>
<proteinExistence type="predicted"/>
<keyword evidence="2" id="KW-1185">Reference proteome</keyword>
<name>A0ACB5UHV5_9FIRM</name>
<gene>
    <name evidence="1" type="ORF">AN2V17_13640</name>
</gene>
<reference evidence="1" key="1">
    <citation type="submission" date="2023-09" db="EMBL/GenBank/DDBJ databases">
        <title>Vallitalea sediminicola and Vallitalea maricola sp. nov., anaerobic bacteria isolated from marine sediment.</title>
        <authorList>
            <person name="Hirano S."/>
            <person name="Maeda A."/>
            <person name="Terahara T."/>
            <person name="Mori K."/>
            <person name="Hamada M."/>
            <person name="Matsumoto R."/>
            <person name="Kobayashi T."/>
        </authorList>
    </citation>
    <scope>NUCLEOTIDE SEQUENCE</scope>
    <source>
        <strain evidence="1">AN17-2</strain>
    </source>
</reference>
<dbReference type="Proteomes" id="UP001374599">
    <property type="component" value="Unassembled WGS sequence"/>
</dbReference>
<dbReference type="EMBL" id="BTPU01000020">
    <property type="protein sequence ID" value="GMQ62133.1"/>
    <property type="molecule type" value="Genomic_DNA"/>
</dbReference>